<proteinExistence type="predicted"/>
<reference evidence="1 2" key="1">
    <citation type="submission" date="2014-04" db="EMBL/GenBank/DDBJ databases">
        <authorList>
            <consortium name="DOE Joint Genome Institute"/>
            <person name="Kuo A."/>
            <person name="Tarkka M."/>
            <person name="Buscot F."/>
            <person name="Kohler A."/>
            <person name="Nagy L.G."/>
            <person name="Floudas D."/>
            <person name="Copeland A."/>
            <person name="Barry K.W."/>
            <person name="Cichocki N."/>
            <person name="Veneault-Fourrey C."/>
            <person name="LaButti K."/>
            <person name="Lindquist E.A."/>
            <person name="Lipzen A."/>
            <person name="Lundell T."/>
            <person name="Morin E."/>
            <person name="Murat C."/>
            <person name="Sun H."/>
            <person name="Tunlid A."/>
            <person name="Henrissat B."/>
            <person name="Grigoriev I.V."/>
            <person name="Hibbett D.S."/>
            <person name="Martin F."/>
            <person name="Nordberg H.P."/>
            <person name="Cantor M.N."/>
            <person name="Hua S.X."/>
        </authorList>
    </citation>
    <scope>NUCLEOTIDE SEQUENCE [LARGE SCALE GENOMIC DNA]</scope>
    <source>
        <strain evidence="1 2">F 1598</strain>
    </source>
</reference>
<reference evidence="2" key="2">
    <citation type="submission" date="2015-01" db="EMBL/GenBank/DDBJ databases">
        <title>Evolutionary Origins and Diversification of the Mycorrhizal Mutualists.</title>
        <authorList>
            <consortium name="DOE Joint Genome Institute"/>
            <consortium name="Mycorrhizal Genomics Consortium"/>
            <person name="Kohler A."/>
            <person name="Kuo A."/>
            <person name="Nagy L.G."/>
            <person name="Floudas D."/>
            <person name="Copeland A."/>
            <person name="Barry K.W."/>
            <person name="Cichocki N."/>
            <person name="Veneault-Fourrey C."/>
            <person name="LaButti K."/>
            <person name="Lindquist E.A."/>
            <person name="Lipzen A."/>
            <person name="Lundell T."/>
            <person name="Morin E."/>
            <person name="Murat C."/>
            <person name="Riley R."/>
            <person name="Ohm R."/>
            <person name="Sun H."/>
            <person name="Tunlid A."/>
            <person name="Henrissat B."/>
            <person name="Grigoriev I.V."/>
            <person name="Hibbett D.S."/>
            <person name="Martin F."/>
        </authorList>
    </citation>
    <scope>NUCLEOTIDE SEQUENCE [LARGE SCALE GENOMIC DNA]</scope>
    <source>
        <strain evidence="2">F 1598</strain>
    </source>
</reference>
<dbReference type="HOGENOM" id="CLU_2400434_0_0_1"/>
<evidence type="ECO:0000313" key="1">
    <source>
        <dbReference type="EMBL" id="KIM91221.1"/>
    </source>
</evidence>
<sequence>MVRVGLLGASLNKSHLPRLSQRSRMSPGPELMHRSTYILLLLRQLETTTCWTKRPSEYKAEANLGKLEGTCGKQIMKIVRPDEIIIKDFIDGC</sequence>
<organism evidence="1 2">
    <name type="scientific">Piloderma croceum (strain F 1598)</name>
    <dbReference type="NCBI Taxonomy" id="765440"/>
    <lineage>
        <taxon>Eukaryota</taxon>
        <taxon>Fungi</taxon>
        <taxon>Dikarya</taxon>
        <taxon>Basidiomycota</taxon>
        <taxon>Agaricomycotina</taxon>
        <taxon>Agaricomycetes</taxon>
        <taxon>Agaricomycetidae</taxon>
        <taxon>Atheliales</taxon>
        <taxon>Atheliaceae</taxon>
        <taxon>Piloderma</taxon>
    </lineage>
</organism>
<evidence type="ECO:0000313" key="2">
    <source>
        <dbReference type="Proteomes" id="UP000054166"/>
    </source>
</evidence>
<keyword evidence="2" id="KW-1185">Reference proteome</keyword>
<dbReference type="EMBL" id="KN832972">
    <property type="protein sequence ID" value="KIM91221.1"/>
    <property type="molecule type" value="Genomic_DNA"/>
</dbReference>
<accession>A0A0C3GKU2</accession>
<name>A0A0C3GKU2_PILCF</name>
<dbReference type="Proteomes" id="UP000054166">
    <property type="component" value="Unassembled WGS sequence"/>
</dbReference>
<protein>
    <submittedName>
        <fullName evidence="1">Uncharacterized protein</fullName>
    </submittedName>
</protein>
<dbReference type="AlphaFoldDB" id="A0A0C3GKU2"/>
<gene>
    <name evidence="1" type="ORF">PILCRDRAFT_811731</name>
</gene>
<dbReference type="InParanoid" id="A0A0C3GKU2"/>